<evidence type="ECO:0000313" key="2">
    <source>
        <dbReference type="Proteomes" id="UP000270046"/>
    </source>
</evidence>
<evidence type="ECO:0000313" key="1">
    <source>
        <dbReference type="EMBL" id="AYL95424.1"/>
    </source>
</evidence>
<dbReference type="Proteomes" id="UP000270046">
    <property type="component" value="Chromosome"/>
</dbReference>
<gene>
    <name evidence="1" type="ORF">HYN43_009015</name>
</gene>
<protein>
    <submittedName>
        <fullName evidence="1">Uncharacterized protein</fullName>
    </submittedName>
</protein>
<organism evidence="1 2">
    <name type="scientific">Mucilaginibacter celer</name>
    <dbReference type="NCBI Taxonomy" id="2305508"/>
    <lineage>
        <taxon>Bacteria</taxon>
        <taxon>Pseudomonadati</taxon>
        <taxon>Bacteroidota</taxon>
        <taxon>Sphingobacteriia</taxon>
        <taxon>Sphingobacteriales</taxon>
        <taxon>Sphingobacteriaceae</taxon>
        <taxon>Mucilaginibacter</taxon>
    </lineage>
</organism>
<proteinExistence type="predicted"/>
<keyword evidence="2" id="KW-1185">Reference proteome</keyword>
<accession>A0A494VLK5</accession>
<dbReference type="AlphaFoldDB" id="A0A494VLK5"/>
<name>A0A494VLK5_9SPHI</name>
<sequence>MQVPAAQNGRRWPRLYPKSSEKLLQTITKRINMKKILMFLAFASITREPGSYVFINRVN</sequence>
<dbReference type="KEGG" id="muh:HYN43_009015"/>
<dbReference type="EMBL" id="CP032869">
    <property type="protein sequence ID" value="AYL95424.1"/>
    <property type="molecule type" value="Genomic_DNA"/>
</dbReference>
<reference evidence="1 2" key="1">
    <citation type="submission" date="2018-10" db="EMBL/GenBank/DDBJ databases">
        <title>Genome sequencing of Mucilaginibacter sp. HYN0043.</title>
        <authorList>
            <person name="Kim M."/>
            <person name="Yi H."/>
        </authorList>
    </citation>
    <scope>NUCLEOTIDE SEQUENCE [LARGE SCALE GENOMIC DNA]</scope>
    <source>
        <strain evidence="1 2">HYN0043</strain>
    </source>
</reference>